<sequence length="79" mass="7760">MDDIKQRQYYPPSRSGSVGSWAVGAAIVFIILLLVVLLSLGGTPSGDGTGAPADPAGATSSVPATEPAIEPAAPAAPAD</sequence>
<evidence type="ECO:0000256" key="2">
    <source>
        <dbReference type="SAM" id="Phobius"/>
    </source>
</evidence>
<keyword evidence="2" id="KW-1133">Transmembrane helix</keyword>
<evidence type="ECO:0000313" key="4">
    <source>
        <dbReference type="Proteomes" id="UP000565723"/>
    </source>
</evidence>
<accession>A0A850LHH2</accession>
<protein>
    <submittedName>
        <fullName evidence="3">Uncharacterized protein</fullName>
    </submittedName>
</protein>
<dbReference type="AlphaFoldDB" id="A0A850LHH2"/>
<name>A0A850LHH2_9RHOB</name>
<feature type="transmembrane region" description="Helical" evidence="2">
    <location>
        <begin position="21"/>
        <end position="40"/>
    </location>
</feature>
<evidence type="ECO:0000256" key="1">
    <source>
        <dbReference type="SAM" id="MobiDB-lite"/>
    </source>
</evidence>
<gene>
    <name evidence="3" type="ORF">HW564_09850</name>
</gene>
<keyword evidence="2" id="KW-0472">Membrane</keyword>
<feature type="region of interest" description="Disordered" evidence="1">
    <location>
        <begin position="45"/>
        <end position="79"/>
    </location>
</feature>
<keyword evidence="2" id="KW-0812">Transmembrane</keyword>
<comment type="caution">
    <text evidence="3">The sequence shown here is derived from an EMBL/GenBank/DDBJ whole genome shotgun (WGS) entry which is preliminary data.</text>
</comment>
<organism evidence="3 4">
    <name type="scientific">Ruegeria pomeroyi</name>
    <dbReference type="NCBI Taxonomy" id="89184"/>
    <lineage>
        <taxon>Bacteria</taxon>
        <taxon>Pseudomonadati</taxon>
        <taxon>Pseudomonadota</taxon>
        <taxon>Alphaproteobacteria</taxon>
        <taxon>Rhodobacterales</taxon>
        <taxon>Roseobacteraceae</taxon>
        <taxon>Ruegeria</taxon>
    </lineage>
</organism>
<feature type="compositionally biased region" description="Low complexity" evidence="1">
    <location>
        <begin position="50"/>
        <end position="79"/>
    </location>
</feature>
<dbReference type="RefSeq" id="WP_044028375.1">
    <property type="nucleotide sequence ID" value="NZ_CP076685.1"/>
</dbReference>
<dbReference type="EMBL" id="JABXIY010000024">
    <property type="protein sequence ID" value="NVK97219.1"/>
    <property type="molecule type" value="Genomic_DNA"/>
</dbReference>
<dbReference type="Proteomes" id="UP000565723">
    <property type="component" value="Unassembled WGS sequence"/>
</dbReference>
<proteinExistence type="predicted"/>
<evidence type="ECO:0000313" key="3">
    <source>
        <dbReference type="EMBL" id="NVK97219.1"/>
    </source>
</evidence>
<reference evidence="3 4" key="1">
    <citation type="journal article" date="2020" name="Proc. Natl. Acad. Sci. U.S.A.">
        <title>Ecological drivers of bacterial community assembly in synthetic phycospheres.</title>
        <authorList>
            <person name="Fu H."/>
            <person name="Uchimiya M."/>
            <person name="Gore J."/>
            <person name="Moran M.A."/>
        </authorList>
    </citation>
    <scope>NUCLEOTIDE SEQUENCE [LARGE SCALE GENOMIC DNA]</scope>
    <source>
        <strain evidence="3">HF-Din03</strain>
    </source>
</reference>